<evidence type="ECO:0000313" key="9">
    <source>
        <dbReference type="Proteomes" id="UP000289411"/>
    </source>
</evidence>
<reference evidence="8 9" key="2">
    <citation type="submission" date="2019-02" db="EMBL/GenBank/DDBJ databases">
        <title>'Lichenibacterium ramalinii' gen. nov. sp. nov., 'Lichenibacterium minor' gen. nov. sp. nov.</title>
        <authorList>
            <person name="Pankratov T."/>
        </authorList>
    </citation>
    <scope>NUCLEOTIDE SEQUENCE [LARGE SCALE GENOMIC DNA]</scope>
    <source>
        <strain evidence="8 9">RmlP001</strain>
    </source>
</reference>
<feature type="transmembrane region" description="Helical" evidence="7">
    <location>
        <begin position="308"/>
        <end position="329"/>
    </location>
</feature>
<dbReference type="Pfam" id="PF01566">
    <property type="entry name" value="Nramp"/>
    <property type="match status" value="1"/>
</dbReference>
<dbReference type="GO" id="GO:0015293">
    <property type="term" value="F:symporter activity"/>
    <property type="evidence" value="ECO:0007669"/>
    <property type="project" value="UniProtKB-KW"/>
</dbReference>
<dbReference type="PANTHER" id="PTHR11706:SF33">
    <property type="entry name" value="NATURAL RESISTANCE-ASSOCIATED MACROPHAGE PROTEIN 2"/>
    <property type="match status" value="1"/>
</dbReference>
<dbReference type="GO" id="GO:0005384">
    <property type="term" value="F:manganese ion transmembrane transporter activity"/>
    <property type="evidence" value="ECO:0007669"/>
    <property type="project" value="TreeGrafter"/>
</dbReference>
<evidence type="ECO:0000256" key="4">
    <source>
        <dbReference type="ARBA" id="ARBA00022847"/>
    </source>
</evidence>
<dbReference type="AlphaFoldDB" id="A0A4Q2RHJ2"/>
<reference evidence="8 9" key="1">
    <citation type="submission" date="2018-09" db="EMBL/GenBank/DDBJ databases">
        <authorList>
            <person name="Grouzdev D.S."/>
            <person name="Krutkina M.S."/>
        </authorList>
    </citation>
    <scope>NUCLEOTIDE SEQUENCE [LARGE SCALE GENOMIC DNA]</scope>
    <source>
        <strain evidence="8 9">RmlP001</strain>
    </source>
</reference>
<dbReference type="PANTHER" id="PTHR11706">
    <property type="entry name" value="SOLUTE CARRIER PROTEIN FAMILY 11 MEMBER"/>
    <property type="match status" value="1"/>
</dbReference>
<dbReference type="GO" id="GO:0005886">
    <property type="term" value="C:plasma membrane"/>
    <property type="evidence" value="ECO:0007669"/>
    <property type="project" value="TreeGrafter"/>
</dbReference>
<dbReference type="GO" id="GO:0034755">
    <property type="term" value="P:iron ion transmembrane transport"/>
    <property type="evidence" value="ECO:0007669"/>
    <property type="project" value="TreeGrafter"/>
</dbReference>
<proteinExistence type="predicted"/>
<name>A0A4Q2RHJ2_9HYPH</name>
<keyword evidence="9" id="KW-1185">Reference proteome</keyword>
<dbReference type="InterPro" id="IPR001046">
    <property type="entry name" value="NRAMP_fam"/>
</dbReference>
<accession>A0A4Q2RHJ2</accession>
<evidence type="ECO:0000256" key="1">
    <source>
        <dbReference type="ARBA" id="ARBA00004141"/>
    </source>
</evidence>
<keyword evidence="6 7" id="KW-0472">Membrane</keyword>
<feature type="transmembrane region" description="Helical" evidence="7">
    <location>
        <begin position="265"/>
        <end position="287"/>
    </location>
</feature>
<feature type="transmembrane region" description="Helical" evidence="7">
    <location>
        <begin position="172"/>
        <end position="190"/>
    </location>
</feature>
<dbReference type="OrthoDB" id="9787548at2"/>
<organism evidence="8 9">
    <name type="scientific">Lichenibacterium ramalinae</name>
    <dbReference type="NCBI Taxonomy" id="2316527"/>
    <lineage>
        <taxon>Bacteria</taxon>
        <taxon>Pseudomonadati</taxon>
        <taxon>Pseudomonadota</taxon>
        <taxon>Alphaproteobacteria</taxon>
        <taxon>Hyphomicrobiales</taxon>
        <taxon>Lichenihabitantaceae</taxon>
        <taxon>Lichenibacterium</taxon>
    </lineage>
</organism>
<sequence>MAGPGLVAMLADTDAGSLVTAAQSGAQWGYRLLWLQLVLVPVLYIVQELTVRLGAVTGESHAGLIRRHFGTFWAWVSVSTLVVACIGALLTEMGGLAGVGAMLGLPSWASMAIVVVALTAMAVTGSYRSVERIALGAGAFEVVFLGVAVWAHPDLGEMGRQAVSIPLTDPKYMLLVSANIGAVIMPWMVFYQQSSVVEKSLKASDIATERVDTAIGAVVTQLVMAAVVVACAAALQHRGGTGSLDTVQQIADALTPVLGTAAGRVAFGVGISGAALVAAIVVTLTAARTLGELLGFGHALDQPMGEAPWFYVAYAAVLVAGAAFIVVGVDIVSLAVGVQVLNALLLPIVLGFLYLLARRLPEPFRLSGVYNVVVAAVIAVTVALGLYAGVAGLWR</sequence>
<evidence type="ECO:0000256" key="6">
    <source>
        <dbReference type="ARBA" id="ARBA00023136"/>
    </source>
</evidence>
<comment type="caution">
    <text evidence="8">The sequence shown here is derived from an EMBL/GenBank/DDBJ whole genome shotgun (WGS) entry which is preliminary data.</text>
</comment>
<evidence type="ECO:0000256" key="7">
    <source>
        <dbReference type="SAM" id="Phobius"/>
    </source>
</evidence>
<feature type="transmembrane region" description="Helical" evidence="7">
    <location>
        <begin position="133"/>
        <end position="152"/>
    </location>
</feature>
<keyword evidence="5 7" id="KW-1133">Transmembrane helix</keyword>
<feature type="transmembrane region" description="Helical" evidence="7">
    <location>
        <begin position="96"/>
        <end position="121"/>
    </location>
</feature>
<dbReference type="GO" id="GO:0015086">
    <property type="term" value="F:cadmium ion transmembrane transporter activity"/>
    <property type="evidence" value="ECO:0007669"/>
    <property type="project" value="TreeGrafter"/>
</dbReference>
<evidence type="ECO:0000256" key="2">
    <source>
        <dbReference type="ARBA" id="ARBA00022448"/>
    </source>
</evidence>
<evidence type="ECO:0000256" key="3">
    <source>
        <dbReference type="ARBA" id="ARBA00022692"/>
    </source>
</evidence>
<keyword evidence="2" id="KW-0813">Transport</keyword>
<feature type="transmembrane region" description="Helical" evidence="7">
    <location>
        <begin position="72"/>
        <end position="90"/>
    </location>
</feature>
<dbReference type="Proteomes" id="UP000289411">
    <property type="component" value="Unassembled WGS sequence"/>
</dbReference>
<feature type="transmembrane region" description="Helical" evidence="7">
    <location>
        <begin position="335"/>
        <end position="357"/>
    </location>
</feature>
<feature type="transmembrane region" description="Helical" evidence="7">
    <location>
        <begin position="33"/>
        <end position="51"/>
    </location>
</feature>
<evidence type="ECO:0000256" key="5">
    <source>
        <dbReference type="ARBA" id="ARBA00022989"/>
    </source>
</evidence>
<gene>
    <name evidence="8" type="ORF">D3272_00645</name>
</gene>
<dbReference type="EMBL" id="QYBC01000001">
    <property type="protein sequence ID" value="RYB07969.1"/>
    <property type="molecule type" value="Genomic_DNA"/>
</dbReference>
<feature type="transmembrane region" description="Helical" evidence="7">
    <location>
        <begin position="369"/>
        <end position="394"/>
    </location>
</feature>
<keyword evidence="3 7" id="KW-0812">Transmembrane</keyword>
<keyword evidence="4" id="KW-0769">Symport</keyword>
<evidence type="ECO:0000313" key="8">
    <source>
        <dbReference type="EMBL" id="RYB07969.1"/>
    </source>
</evidence>
<comment type="subcellular location">
    <subcellularLocation>
        <location evidence="1">Membrane</location>
        <topology evidence="1">Multi-pass membrane protein</topology>
    </subcellularLocation>
</comment>
<protein>
    <submittedName>
        <fullName evidence="8">Divalent metal cation transporter</fullName>
    </submittedName>
</protein>